<proteinExistence type="predicted"/>
<comment type="caution">
    <text evidence="2">The sequence shown here is derived from an EMBL/GenBank/DDBJ whole genome shotgun (WGS) entry which is preliminary data.</text>
</comment>
<gene>
    <name evidence="2" type="ORF">Ctob_010044</name>
</gene>
<evidence type="ECO:0000256" key="1">
    <source>
        <dbReference type="SAM" id="MobiDB-lite"/>
    </source>
</evidence>
<dbReference type="AlphaFoldDB" id="A0A0M0JNQ2"/>
<feature type="region of interest" description="Disordered" evidence="1">
    <location>
        <begin position="198"/>
        <end position="232"/>
    </location>
</feature>
<accession>A0A0M0JNQ2</accession>
<organism evidence="2 3">
    <name type="scientific">Chrysochromulina tobinii</name>
    <dbReference type="NCBI Taxonomy" id="1460289"/>
    <lineage>
        <taxon>Eukaryota</taxon>
        <taxon>Haptista</taxon>
        <taxon>Haptophyta</taxon>
        <taxon>Prymnesiophyceae</taxon>
        <taxon>Prymnesiales</taxon>
        <taxon>Chrysochromulinaceae</taxon>
        <taxon>Chrysochromulina</taxon>
    </lineage>
</organism>
<keyword evidence="3" id="KW-1185">Reference proteome</keyword>
<sequence length="917" mass="101692">MPSPRESEPKAGTKKMWLQGIAPKFVIALNTQPRETTEWMRTQYRRQAEHLRTLERAGGMPSGTSANFLSKIGQLNFKVDLESDGIIEWPILGKKAEDYENPANPAWPAERRVFYCLNPHMHELQEAEKARVGELSFRAADPAEERAALMRQQARVGLGIKVSSVGGGDAVPIERAEVLRPAAEVFGVVAMEHGHYYGENKNSAPDASSRRTVVAPEARVPDKSMPPSPQRAAHSVLRLAPLAPLDMTKEQKALNGVPQTAVRVAFVYPNKNIVLQTYARDAKFLSQAQATVPALVTRATYTEMRQGSGSSVASRVEADTPKMVQLKATRMWDFYSDLDHCNALDVLRLQETYDLRGGVATTEQKTLQLRRFFFTAVESIARGTLARETGNAAAKPPTNVYPAADEAHVMTFLRRMLSKHPSFDSIEGRQKVIARYTAPEGDCEFATDDLPCMQVLTKASCPHRYTSPEGDYMSVLNYERSETVLPLAVDYAGAAGPYARPAPSLMSGNAALGNSSYLNVGAEPLAASIDEQLLRSILEKELAQKFLKLGGFAFFDGADPPNMVHCAVLTDYPSEAQAAMATYRASPPTDRPRRVAQDELSELEMDERVASFNLSGEQHMEYELDPARPNQLSGVLRGKLARRVRFDPVRSEAAGRPVATAWLNRDDLPSPTVRDANGQERVIDLKMRAGGFVVFHDFTCKQFASSKTTLETALALSDDVVIERVFSNTPLAQFDYFQAHLLDNLNHFPVNVGPFQTLQARAPDGSTARHASAHHGALSPHRYDNRLISYEDRLRSYMKTFYERSVDSKVIKLEAAIKTRQLLARGDNTLTTETCGNCWDDVIAANTVRQCDGLTFEEEIDLSEALPEPTDREYAEMRSRLNLGEAEMRELEARDPRVRELAQTERRPQKASAAASA</sequence>
<dbReference type="Proteomes" id="UP000037460">
    <property type="component" value="Unassembled WGS sequence"/>
</dbReference>
<feature type="compositionally biased region" description="Basic and acidic residues" evidence="1">
    <location>
        <begin position="887"/>
        <end position="908"/>
    </location>
</feature>
<reference evidence="3" key="1">
    <citation type="journal article" date="2015" name="PLoS Genet.">
        <title>Genome Sequence and Transcriptome Analyses of Chrysochromulina tobin: Metabolic Tools for Enhanced Algal Fitness in the Prominent Order Prymnesiales (Haptophyceae).</title>
        <authorList>
            <person name="Hovde B.T."/>
            <person name="Deodato C.R."/>
            <person name="Hunsperger H.M."/>
            <person name="Ryken S.A."/>
            <person name="Yost W."/>
            <person name="Jha R.K."/>
            <person name="Patterson J."/>
            <person name="Monnat R.J. Jr."/>
            <person name="Barlow S.B."/>
            <person name="Starkenburg S.R."/>
            <person name="Cattolico R.A."/>
        </authorList>
    </citation>
    <scope>NUCLEOTIDE SEQUENCE</scope>
    <source>
        <strain evidence="3">CCMP291</strain>
    </source>
</reference>
<evidence type="ECO:0000313" key="3">
    <source>
        <dbReference type="Proteomes" id="UP000037460"/>
    </source>
</evidence>
<feature type="region of interest" description="Disordered" evidence="1">
    <location>
        <begin position="887"/>
        <end position="917"/>
    </location>
</feature>
<evidence type="ECO:0000313" key="2">
    <source>
        <dbReference type="EMBL" id="KOO28105.1"/>
    </source>
</evidence>
<protein>
    <submittedName>
        <fullName evidence="2">Uncharacterized protein</fullName>
    </submittedName>
</protein>
<name>A0A0M0JNQ2_9EUKA</name>
<dbReference type="EMBL" id="JWZX01002619">
    <property type="protein sequence ID" value="KOO28105.1"/>
    <property type="molecule type" value="Genomic_DNA"/>
</dbReference>